<comment type="caution">
    <text evidence="1">The sequence shown here is derived from an EMBL/GenBank/DDBJ whole genome shotgun (WGS) entry which is preliminary data.</text>
</comment>
<reference evidence="1" key="2">
    <citation type="submission" date="2022-01" db="EMBL/GenBank/DDBJ databases">
        <authorList>
            <person name="Yamashiro T."/>
            <person name="Shiraishi A."/>
            <person name="Satake H."/>
            <person name="Nakayama K."/>
        </authorList>
    </citation>
    <scope>NUCLEOTIDE SEQUENCE</scope>
</reference>
<protein>
    <submittedName>
        <fullName evidence="1">Uncharacterized protein</fullName>
    </submittedName>
</protein>
<evidence type="ECO:0000313" key="1">
    <source>
        <dbReference type="EMBL" id="GJT04443.1"/>
    </source>
</evidence>
<keyword evidence="2" id="KW-1185">Reference proteome</keyword>
<dbReference type="EMBL" id="BQNB010012509">
    <property type="protein sequence ID" value="GJT04443.1"/>
    <property type="molecule type" value="Genomic_DNA"/>
</dbReference>
<name>A0ABQ5ATC2_9ASTR</name>
<gene>
    <name evidence="1" type="ORF">Tco_0838905</name>
</gene>
<accession>A0ABQ5ATC2</accession>
<reference evidence="1" key="1">
    <citation type="journal article" date="2022" name="Int. J. Mol. Sci.">
        <title>Draft Genome of Tanacetum Coccineum: Genomic Comparison of Closely Related Tanacetum-Family Plants.</title>
        <authorList>
            <person name="Yamashiro T."/>
            <person name="Shiraishi A."/>
            <person name="Nakayama K."/>
            <person name="Satake H."/>
        </authorList>
    </citation>
    <scope>NUCLEOTIDE SEQUENCE</scope>
</reference>
<sequence length="75" mass="8751">MVNMTYEDVVEIIEKQEKIKNVELNKSEILKVNAEEVKDVEVIIFGGKDFVKHQDELIKIHNERVKKNALDEEIA</sequence>
<proteinExistence type="predicted"/>
<organism evidence="1 2">
    <name type="scientific">Tanacetum coccineum</name>
    <dbReference type="NCBI Taxonomy" id="301880"/>
    <lineage>
        <taxon>Eukaryota</taxon>
        <taxon>Viridiplantae</taxon>
        <taxon>Streptophyta</taxon>
        <taxon>Embryophyta</taxon>
        <taxon>Tracheophyta</taxon>
        <taxon>Spermatophyta</taxon>
        <taxon>Magnoliopsida</taxon>
        <taxon>eudicotyledons</taxon>
        <taxon>Gunneridae</taxon>
        <taxon>Pentapetalae</taxon>
        <taxon>asterids</taxon>
        <taxon>campanulids</taxon>
        <taxon>Asterales</taxon>
        <taxon>Asteraceae</taxon>
        <taxon>Asteroideae</taxon>
        <taxon>Anthemideae</taxon>
        <taxon>Anthemidinae</taxon>
        <taxon>Tanacetum</taxon>
    </lineage>
</organism>
<evidence type="ECO:0000313" key="2">
    <source>
        <dbReference type="Proteomes" id="UP001151760"/>
    </source>
</evidence>
<dbReference type="Proteomes" id="UP001151760">
    <property type="component" value="Unassembled WGS sequence"/>
</dbReference>